<dbReference type="EMBL" id="BRYA01000306">
    <property type="protein sequence ID" value="GMI46595.1"/>
    <property type="molecule type" value="Genomic_DNA"/>
</dbReference>
<evidence type="ECO:0000313" key="2">
    <source>
        <dbReference type="EMBL" id="GMI46595.1"/>
    </source>
</evidence>
<reference evidence="3" key="1">
    <citation type="journal article" date="2023" name="Commun. Biol.">
        <title>Genome analysis of Parmales, the sister group of diatoms, reveals the evolutionary specialization of diatoms from phago-mixotrophs to photoautotrophs.</title>
        <authorList>
            <person name="Ban H."/>
            <person name="Sato S."/>
            <person name="Yoshikawa S."/>
            <person name="Yamada K."/>
            <person name="Nakamura Y."/>
            <person name="Ichinomiya M."/>
            <person name="Sato N."/>
            <person name="Blanc-Mathieu R."/>
            <person name="Endo H."/>
            <person name="Kuwata A."/>
            <person name="Ogata H."/>
        </authorList>
    </citation>
    <scope>NUCLEOTIDE SEQUENCE [LARGE SCALE GENOMIC DNA]</scope>
</reference>
<dbReference type="OrthoDB" id="185802at2759"/>
<proteinExistence type="predicted"/>
<keyword evidence="3" id="KW-1185">Reference proteome</keyword>
<evidence type="ECO:0000313" key="3">
    <source>
        <dbReference type="Proteomes" id="UP001165065"/>
    </source>
</evidence>
<feature type="compositionally biased region" description="Polar residues" evidence="1">
    <location>
        <begin position="7"/>
        <end position="16"/>
    </location>
</feature>
<evidence type="ECO:0000256" key="1">
    <source>
        <dbReference type="SAM" id="MobiDB-lite"/>
    </source>
</evidence>
<sequence>MSMDSFAGSSGVSLTQIEGRPNSRPMSRLSKKSMPKIKIGNISRRPHSRDPRSQIPPDLIPHPTMLSSEVMQRNSNSKVYGYWKQIAGKALEESVNPVGGTTSLRTSQVHDMNPHGLTQDTHNYYGGTHNSTPGPGSYPIDRTTGLGKELMRRMGKGGVYAGTMGTAERDCLLPSASHTLPHRATVSPRPGPGSYVMNDSAIYGTNSTFDGAFRWNPTKADLDEKVTRLQTINCDIRRIGEKLAGIDKLPPEQAAAVQLEANLGMKKLKAKRLLVKNQIGLAKEMIAKQIGGGGRSAKAKKILFDKSRPKSMPLSSKCPRFFDPIPSTSSFLQAPGPGVYDVAHFGTTFGNATVGVAERDQGFTWGNAYRPTDTEAPHHKSVATLKLNQFGYAYFSDLNATSGNTYQPNMMVEGRREGSKRVPKSRVGRARVVAKMVAR</sequence>
<protein>
    <submittedName>
        <fullName evidence="2">Uncharacterized protein</fullName>
    </submittedName>
</protein>
<comment type="caution">
    <text evidence="2">The sequence shown here is derived from an EMBL/GenBank/DDBJ whole genome shotgun (WGS) entry which is preliminary data.</text>
</comment>
<dbReference type="Proteomes" id="UP001165065">
    <property type="component" value="Unassembled WGS sequence"/>
</dbReference>
<dbReference type="AlphaFoldDB" id="A0A9W7GJU8"/>
<organism evidence="2 3">
    <name type="scientific">Triparma columacea</name>
    <dbReference type="NCBI Taxonomy" id="722753"/>
    <lineage>
        <taxon>Eukaryota</taxon>
        <taxon>Sar</taxon>
        <taxon>Stramenopiles</taxon>
        <taxon>Ochrophyta</taxon>
        <taxon>Bolidophyceae</taxon>
        <taxon>Parmales</taxon>
        <taxon>Triparmaceae</taxon>
        <taxon>Triparma</taxon>
    </lineage>
</organism>
<accession>A0A9W7GJU8</accession>
<feature type="region of interest" description="Disordered" evidence="1">
    <location>
        <begin position="1"/>
        <end position="63"/>
    </location>
</feature>
<gene>
    <name evidence="2" type="ORF">TrCOL_g6536</name>
</gene>
<name>A0A9W7GJU8_9STRA</name>